<keyword evidence="3" id="KW-0418">Kinase</keyword>
<feature type="chain" id="PRO_5007389416" evidence="1">
    <location>
        <begin position="22"/>
        <end position="252"/>
    </location>
</feature>
<protein>
    <submittedName>
        <fullName evidence="3">Inositol hexakisphosphate and diphosphoinositol-pentakisphosphate kinase</fullName>
    </submittedName>
</protein>
<keyword evidence="1" id="KW-0732">Signal</keyword>
<evidence type="ECO:0000313" key="2">
    <source>
        <dbReference type="EMBL" id="JAF99038.1"/>
    </source>
</evidence>
<keyword evidence="3" id="KW-0808">Transferase</keyword>
<dbReference type="Gene3D" id="3.15.10.50">
    <property type="match status" value="1"/>
</dbReference>
<dbReference type="GO" id="GO:0016301">
    <property type="term" value="F:kinase activity"/>
    <property type="evidence" value="ECO:0007669"/>
    <property type="project" value="UniProtKB-KW"/>
</dbReference>
<feature type="signal peptide" evidence="1">
    <location>
        <begin position="1"/>
        <end position="21"/>
    </location>
</feature>
<dbReference type="InterPro" id="IPR038602">
    <property type="entry name" value="Mite_allergen_7_sf"/>
</dbReference>
<reference evidence="3" key="1">
    <citation type="journal article" date="2014" name="PLoS ONE">
        <title>Transcriptome-Based Identification of ABC Transporters in the Western Tarnished Plant Bug Lygus hesperus.</title>
        <authorList>
            <person name="Hull J.J."/>
            <person name="Chaney K."/>
            <person name="Geib S.M."/>
            <person name="Fabrick J.A."/>
            <person name="Brent C.S."/>
            <person name="Walsh D."/>
            <person name="Lavine L.C."/>
        </authorList>
    </citation>
    <scope>NUCLEOTIDE SEQUENCE</scope>
</reference>
<accession>A0A0A9W2D8</accession>
<dbReference type="AlphaFoldDB" id="A0A0A9W2D8"/>
<dbReference type="GO" id="GO:0008289">
    <property type="term" value="F:lipid binding"/>
    <property type="evidence" value="ECO:0007669"/>
    <property type="project" value="InterPro"/>
</dbReference>
<evidence type="ECO:0000256" key="1">
    <source>
        <dbReference type="SAM" id="SignalP"/>
    </source>
</evidence>
<dbReference type="InterPro" id="IPR017943">
    <property type="entry name" value="Bactericidal_perm-incr_a/b_dom"/>
</dbReference>
<evidence type="ECO:0000313" key="3">
    <source>
        <dbReference type="EMBL" id="JAF99039.1"/>
    </source>
</evidence>
<reference evidence="3" key="2">
    <citation type="submission" date="2014-07" db="EMBL/GenBank/DDBJ databases">
        <authorList>
            <person name="Hull J."/>
        </authorList>
    </citation>
    <scope>NUCLEOTIDE SEQUENCE</scope>
</reference>
<dbReference type="EMBL" id="GBHO01044565">
    <property type="protein sequence ID" value="JAF99038.1"/>
    <property type="molecule type" value="Transcribed_RNA"/>
</dbReference>
<proteinExistence type="predicted"/>
<dbReference type="SUPFAM" id="SSF55394">
    <property type="entry name" value="Bactericidal permeability-increasing protein, BPI"/>
    <property type="match status" value="1"/>
</dbReference>
<dbReference type="EMBL" id="GBHO01044564">
    <property type="protein sequence ID" value="JAF99039.1"/>
    <property type="molecule type" value="Transcribed_RNA"/>
</dbReference>
<organism evidence="3">
    <name type="scientific">Lygus hesperus</name>
    <name type="common">Western plant bug</name>
    <dbReference type="NCBI Taxonomy" id="30085"/>
    <lineage>
        <taxon>Eukaryota</taxon>
        <taxon>Metazoa</taxon>
        <taxon>Ecdysozoa</taxon>
        <taxon>Arthropoda</taxon>
        <taxon>Hexapoda</taxon>
        <taxon>Insecta</taxon>
        <taxon>Pterygota</taxon>
        <taxon>Neoptera</taxon>
        <taxon>Paraneoptera</taxon>
        <taxon>Hemiptera</taxon>
        <taxon>Heteroptera</taxon>
        <taxon>Panheteroptera</taxon>
        <taxon>Cimicomorpha</taxon>
        <taxon>Miridae</taxon>
        <taxon>Mirini</taxon>
        <taxon>Lygus</taxon>
    </lineage>
</organism>
<name>A0A0A9W2D8_LYGHE</name>
<sequence>MTPTLMLSFLALAGLSSPAMAGVSFNAIVDYSVHEANDMIRKMNKSTVDVSGLVNLPSEASNPRIYDLTSIRRIGDVIYNTSSSELSFQVTVGLNKLAFEADLEKTLLWIIKLTGGLRMQLKNNSLTVDISLRMDQTGCTLQLLTVTAKLDGMDVDAWGMTIFGNDYVEEVVRDMYNKNKENWENQIVNQVTSGFRESVEKYLISNPLVCHHSLSTMQQMDLLSEPFAHLHSNSNLLDFLIKRNKKGSRFYP</sequence>
<gene>
    <name evidence="3" type="primary">asp1_0</name>
    <name evidence="2" type="synonym">asp1_1</name>
    <name evidence="2" type="ORF">CM83_79900</name>
    <name evidence="3" type="ORF">CM83_79901</name>
</gene>